<evidence type="ECO:0000313" key="2">
    <source>
        <dbReference type="Proteomes" id="UP001247805"/>
    </source>
</evidence>
<dbReference type="EMBL" id="JAWDIO010000002">
    <property type="protein sequence ID" value="MDU0356369.1"/>
    <property type="molecule type" value="Genomic_DNA"/>
</dbReference>
<reference evidence="1 2" key="1">
    <citation type="submission" date="2023-10" db="EMBL/GenBank/DDBJ databases">
        <title>Glaciecola aquimarina strain GGW-M5 nov., isolated from a coastal seawater.</title>
        <authorList>
            <person name="Bayburt H."/>
            <person name="Kim J.M."/>
            <person name="Choi B.J."/>
            <person name="Jeon C.O."/>
        </authorList>
    </citation>
    <scope>NUCLEOTIDE SEQUENCE [LARGE SCALE GENOMIC DNA]</scope>
    <source>
        <strain evidence="1 2">KCTC 32108</strain>
    </source>
</reference>
<dbReference type="Proteomes" id="UP001247805">
    <property type="component" value="Unassembled WGS sequence"/>
</dbReference>
<comment type="caution">
    <text evidence="1">The sequence shown here is derived from an EMBL/GenBank/DDBJ whole genome shotgun (WGS) entry which is preliminary data.</text>
</comment>
<evidence type="ECO:0008006" key="3">
    <source>
        <dbReference type="Google" id="ProtNLM"/>
    </source>
</evidence>
<keyword evidence="2" id="KW-1185">Reference proteome</keyword>
<dbReference type="RefSeq" id="WP_316027858.1">
    <property type="nucleotide sequence ID" value="NZ_JAWDIO010000002.1"/>
</dbReference>
<organism evidence="1 2">
    <name type="scientific">Paraglaciecola aquimarina</name>
    <dbReference type="NCBI Taxonomy" id="1235557"/>
    <lineage>
        <taxon>Bacteria</taxon>
        <taxon>Pseudomonadati</taxon>
        <taxon>Pseudomonadota</taxon>
        <taxon>Gammaproteobacteria</taxon>
        <taxon>Alteromonadales</taxon>
        <taxon>Alteromonadaceae</taxon>
        <taxon>Paraglaciecola</taxon>
    </lineage>
</organism>
<name>A0ABU3T271_9ALTE</name>
<gene>
    <name evidence="1" type="ORF">RS130_22960</name>
</gene>
<dbReference type="InterPro" id="IPR029044">
    <property type="entry name" value="Nucleotide-diphossugar_trans"/>
</dbReference>
<sequence length="228" mass="26472">MLPIRIKQFPNFLKELYKRKRILSSTPRGKRVFHLCYFSCHSYFPYLYCALHSMKKHLTDIEFKVYIFNDAEMPISDAQFSTIQDLIPGAELILWPKSMGWGAEQISNIWKAYDYAAKNAGENDIVARIDSDVFFFNDRIFQMIERSNADLIGDGHFVDFKYSQGGCYFFKSTAIKKINDLIEQQTMDKLTKEIDIVVEDIAAYHFAKKLGLNTMANVVYGFSSRNTK</sequence>
<proteinExistence type="predicted"/>
<protein>
    <recommendedName>
        <fullName evidence="3">Glycosyltransferase 2-like domain-containing protein</fullName>
    </recommendedName>
</protein>
<evidence type="ECO:0000313" key="1">
    <source>
        <dbReference type="EMBL" id="MDU0356369.1"/>
    </source>
</evidence>
<accession>A0ABU3T271</accession>
<dbReference type="SUPFAM" id="SSF53448">
    <property type="entry name" value="Nucleotide-diphospho-sugar transferases"/>
    <property type="match status" value="1"/>
</dbReference>